<evidence type="ECO:0000313" key="3">
    <source>
        <dbReference type="Proteomes" id="UP000735302"/>
    </source>
</evidence>
<proteinExistence type="predicted"/>
<gene>
    <name evidence="2" type="ORF">PoB_003360000</name>
</gene>
<sequence length="97" mass="10602">MAGDGWFFFLYKGSQQQGDLTLLGPPSGQSAGGGARTRDRRVPADVMVDLLSTVPPTPPIEGDDTQVYHSTIETKANHRHSNHRVSAVHSRGFDRGW</sequence>
<feature type="region of interest" description="Disordered" evidence="1">
    <location>
        <begin position="76"/>
        <end position="97"/>
    </location>
</feature>
<protein>
    <submittedName>
        <fullName evidence="2">Uncharacterized protein</fullName>
    </submittedName>
</protein>
<accession>A0AAV4AJU3</accession>
<dbReference type="Proteomes" id="UP000735302">
    <property type="component" value="Unassembled WGS sequence"/>
</dbReference>
<reference evidence="2 3" key="1">
    <citation type="journal article" date="2021" name="Elife">
        <title>Chloroplast acquisition without the gene transfer in kleptoplastic sea slugs, Plakobranchus ocellatus.</title>
        <authorList>
            <person name="Maeda T."/>
            <person name="Takahashi S."/>
            <person name="Yoshida T."/>
            <person name="Shimamura S."/>
            <person name="Takaki Y."/>
            <person name="Nagai Y."/>
            <person name="Toyoda A."/>
            <person name="Suzuki Y."/>
            <person name="Arimoto A."/>
            <person name="Ishii H."/>
            <person name="Satoh N."/>
            <person name="Nishiyama T."/>
            <person name="Hasebe M."/>
            <person name="Maruyama T."/>
            <person name="Minagawa J."/>
            <person name="Obokata J."/>
            <person name="Shigenobu S."/>
        </authorList>
    </citation>
    <scope>NUCLEOTIDE SEQUENCE [LARGE SCALE GENOMIC DNA]</scope>
</reference>
<name>A0AAV4AJU3_9GAST</name>
<keyword evidence="3" id="KW-1185">Reference proteome</keyword>
<dbReference type="EMBL" id="BLXT01003833">
    <property type="protein sequence ID" value="GFO07095.1"/>
    <property type="molecule type" value="Genomic_DNA"/>
</dbReference>
<dbReference type="AlphaFoldDB" id="A0AAV4AJU3"/>
<evidence type="ECO:0000256" key="1">
    <source>
        <dbReference type="SAM" id="MobiDB-lite"/>
    </source>
</evidence>
<evidence type="ECO:0000313" key="2">
    <source>
        <dbReference type="EMBL" id="GFO07095.1"/>
    </source>
</evidence>
<comment type="caution">
    <text evidence="2">The sequence shown here is derived from an EMBL/GenBank/DDBJ whole genome shotgun (WGS) entry which is preliminary data.</text>
</comment>
<organism evidence="2 3">
    <name type="scientific">Plakobranchus ocellatus</name>
    <dbReference type="NCBI Taxonomy" id="259542"/>
    <lineage>
        <taxon>Eukaryota</taxon>
        <taxon>Metazoa</taxon>
        <taxon>Spiralia</taxon>
        <taxon>Lophotrochozoa</taxon>
        <taxon>Mollusca</taxon>
        <taxon>Gastropoda</taxon>
        <taxon>Heterobranchia</taxon>
        <taxon>Euthyneura</taxon>
        <taxon>Panpulmonata</taxon>
        <taxon>Sacoglossa</taxon>
        <taxon>Placobranchoidea</taxon>
        <taxon>Plakobranchidae</taxon>
        <taxon>Plakobranchus</taxon>
    </lineage>
</organism>